<evidence type="ECO:0000313" key="1">
    <source>
        <dbReference type="EMBL" id="KAI6658979.1"/>
    </source>
</evidence>
<gene>
    <name evidence="1" type="ORF">LOD99_14655</name>
</gene>
<proteinExistence type="predicted"/>
<dbReference type="InterPro" id="IPR051710">
    <property type="entry name" value="Phosphatase_SH3-domain"/>
</dbReference>
<dbReference type="EMBL" id="JAKMXF010000066">
    <property type="protein sequence ID" value="KAI6658979.1"/>
    <property type="molecule type" value="Genomic_DNA"/>
</dbReference>
<accession>A0AAV7KCW5</accession>
<dbReference type="Proteomes" id="UP001165289">
    <property type="component" value="Unassembled WGS sequence"/>
</dbReference>
<sequence>MASRDSDSQKTAARDEQLICLLRHAERLDDVDMSWLSHKQMRKYDPPLSPSGREVASSICEHLRLDTLGVKHVVSSPFLRTLQTAAPIAKCLSHSQLIVCNGVCECLSEEVGFKTQPIFDQQQQTEACTGLSINYMSDPCPVFPETVLEVQDRYRAAIQMVADKYWPDTVLIITHAIAVRTAFRFYSAPPLNGLIPYCGGIVVKRGTSEGKLKFLRTLNDIPLSDAMPFIENKIKHSL</sequence>
<dbReference type="InterPro" id="IPR029033">
    <property type="entry name" value="His_PPase_superfam"/>
</dbReference>
<organism evidence="1 2">
    <name type="scientific">Oopsacas minuta</name>
    <dbReference type="NCBI Taxonomy" id="111878"/>
    <lineage>
        <taxon>Eukaryota</taxon>
        <taxon>Metazoa</taxon>
        <taxon>Porifera</taxon>
        <taxon>Hexactinellida</taxon>
        <taxon>Hexasterophora</taxon>
        <taxon>Lyssacinosida</taxon>
        <taxon>Leucopsacidae</taxon>
        <taxon>Oopsacas</taxon>
    </lineage>
</organism>
<dbReference type="Pfam" id="PF00300">
    <property type="entry name" value="His_Phos_1"/>
    <property type="match status" value="1"/>
</dbReference>
<protein>
    <submittedName>
        <fullName evidence="1">Mitochondrial tRNA-specific 2-thiouridylase 1-like</fullName>
    </submittedName>
</protein>
<dbReference type="CDD" id="cd07067">
    <property type="entry name" value="HP_PGM_like"/>
    <property type="match status" value="1"/>
</dbReference>
<dbReference type="AlphaFoldDB" id="A0AAV7KCW5"/>
<keyword evidence="2" id="KW-1185">Reference proteome</keyword>
<dbReference type="PANTHER" id="PTHR16469">
    <property type="entry name" value="UBIQUITIN-ASSOCIATED AND SH3 DOMAIN-CONTAINING BA-RELATED"/>
    <property type="match status" value="1"/>
</dbReference>
<dbReference type="InterPro" id="IPR013078">
    <property type="entry name" value="His_Pase_superF_clade-1"/>
</dbReference>
<dbReference type="PANTHER" id="PTHR16469:SF27">
    <property type="entry name" value="UBIQUITIN-ASSOCIATED AND SH3 DOMAIN-CONTAINING BA-RELATED"/>
    <property type="match status" value="1"/>
</dbReference>
<reference evidence="1 2" key="1">
    <citation type="journal article" date="2023" name="BMC Biol.">
        <title>The compact genome of the sponge Oopsacas minuta (Hexactinellida) is lacking key metazoan core genes.</title>
        <authorList>
            <person name="Santini S."/>
            <person name="Schenkelaars Q."/>
            <person name="Jourda C."/>
            <person name="Duchesne M."/>
            <person name="Belahbib H."/>
            <person name="Rocher C."/>
            <person name="Selva M."/>
            <person name="Riesgo A."/>
            <person name="Vervoort M."/>
            <person name="Leys S.P."/>
            <person name="Kodjabachian L."/>
            <person name="Le Bivic A."/>
            <person name="Borchiellini C."/>
            <person name="Claverie J.M."/>
            <person name="Renard E."/>
        </authorList>
    </citation>
    <scope>NUCLEOTIDE SEQUENCE [LARGE SCALE GENOMIC DNA]</scope>
    <source>
        <strain evidence="1">SPO-2</strain>
    </source>
</reference>
<evidence type="ECO:0000313" key="2">
    <source>
        <dbReference type="Proteomes" id="UP001165289"/>
    </source>
</evidence>
<dbReference type="Gene3D" id="3.40.50.1240">
    <property type="entry name" value="Phosphoglycerate mutase-like"/>
    <property type="match status" value="1"/>
</dbReference>
<comment type="caution">
    <text evidence="1">The sequence shown here is derived from an EMBL/GenBank/DDBJ whole genome shotgun (WGS) entry which is preliminary data.</text>
</comment>
<name>A0AAV7KCW5_9METZ</name>
<dbReference type="SUPFAM" id="SSF53254">
    <property type="entry name" value="Phosphoglycerate mutase-like"/>
    <property type="match status" value="1"/>
</dbReference>